<evidence type="ECO:0000313" key="2">
    <source>
        <dbReference type="EMBL" id="CAI4210903.1"/>
    </source>
</evidence>
<sequence length="210" mass="23006">FKKRYGLLVRRQRRHGDVENPAEDIDYLAECVPRFMPIVADTSPAAMREQIVRVIVRRQSTPAPYSGAAAIVASQAAAAVAASAGEPVHQPPIDSQLYADNEDDPEVVLQNALRQLQQEEAEAEASAASVRQERERAEQLGQSGVAINTPTRQSSSRISNADEDLNLKPISSAAPVSNYDRPVLCPFCVNQRMLRTIKEAVEHLSTHVVV</sequence>
<name>A0A9P1GV84_9PEZI</name>
<keyword evidence="3" id="KW-1185">Reference proteome</keyword>
<feature type="compositionally biased region" description="Low complexity" evidence="1">
    <location>
        <begin position="119"/>
        <end position="130"/>
    </location>
</feature>
<evidence type="ECO:0000313" key="3">
    <source>
        <dbReference type="Proteomes" id="UP000838763"/>
    </source>
</evidence>
<feature type="region of interest" description="Disordered" evidence="1">
    <location>
        <begin position="119"/>
        <end position="163"/>
    </location>
</feature>
<accession>A0A9P1GV84</accession>
<organism evidence="2 3">
    <name type="scientific">Parascedosporium putredinis</name>
    <dbReference type="NCBI Taxonomy" id="1442378"/>
    <lineage>
        <taxon>Eukaryota</taxon>
        <taxon>Fungi</taxon>
        <taxon>Dikarya</taxon>
        <taxon>Ascomycota</taxon>
        <taxon>Pezizomycotina</taxon>
        <taxon>Sordariomycetes</taxon>
        <taxon>Hypocreomycetidae</taxon>
        <taxon>Microascales</taxon>
        <taxon>Microascaceae</taxon>
        <taxon>Parascedosporium</taxon>
    </lineage>
</organism>
<proteinExistence type="predicted"/>
<dbReference type="AlphaFoldDB" id="A0A9P1GV84"/>
<evidence type="ECO:0000256" key="1">
    <source>
        <dbReference type="SAM" id="MobiDB-lite"/>
    </source>
</evidence>
<reference evidence="2" key="1">
    <citation type="submission" date="2022-11" db="EMBL/GenBank/DDBJ databases">
        <authorList>
            <person name="Scott C."/>
            <person name="Bruce N."/>
        </authorList>
    </citation>
    <scope>NUCLEOTIDE SEQUENCE</scope>
</reference>
<protein>
    <submittedName>
        <fullName evidence="2">Uncharacterized protein</fullName>
    </submittedName>
</protein>
<gene>
    <name evidence="2" type="ORF">PPNO1_LOCUS701</name>
</gene>
<dbReference type="Proteomes" id="UP000838763">
    <property type="component" value="Unassembled WGS sequence"/>
</dbReference>
<dbReference type="OrthoDB" id="125347at2759"/>
<comment type="caution">
    <text evidence="2">The sequence shown here is derived from an EMBL/GenBank/DDBJ whole genome shotgun (WGS) entry which is preliminary data.</text>
</comment>
<feature type="non-terminal residue" evidence="2">
    <location>
        <position position="210"/>
    </location>
</feature>
<feature type="compositionally biased region" description="Polar residues" evidence="1">
    <location>
        <begin position="140"/>
        <end position="159"/>
    </location>
</feature>
<dbReference type="EMBL" id="CALLCH030000001">
    <property type="protein sequence ID" value="CAI4210903.1"/>
    <property type="molecule type" value="Genomic_DNA"/>
</dbReference>